<sequence>MNSQSEDSDNDVGPSPSKKAHLSREQELEEMLDGLKTRFSSLSVNDPLRITILTIAPDCWSIRKTASEFGTSRRSVRKSRNLKKSEGILPVPVLKAGKILPKGTMEQILGFYEDDEKCQIKKIQSLSKLVIRKKKSKNAYYFATLKIYMFDSKDNIPNHQ</sequence>
<proteinExistence type="predicted"/>
<protein>
    <submittedName>
        <fullName evidence="2">Uncharacterized protein</fullName>
    </submittedName>
</protein>
<keyword evidence="3" id="KW-1185">Reference proteome</keyword>
<evidence type="ECO:0000313" key="2">
    <source>
        <dbReference type="EMBL" id="KMQ83556.1"/>
    </source>
</evidence>
<reference evidence="2 3" key="1">
    <citation type="submission" date="2015-04" db="EMBL/GenBank/DDBJ databases">
        <title>Lasius niger genome sequencing.</title>
        <authorList>
            <person name="Konorov E.A."/>
            <person name="Nikitin M.A."/>
            <person name="Kirill M.V."/>
            <person name="Chang P."/>
        </authorList>
    </citation>
    <scope>NUCLEOTIDE SEQUENCE [LARGE SCALE GENOMIC DNA]</scope>
    <source>
        <tissue evidence="2">Whole</tissue>
    </source>
</reference>
<accession>A0A0J7K077</accession>
<dbReference type="EMBL" id="LBMM01019357">
    <property type="protein sequence ID" value="KMQ83556.1"/>
    <property type="molecule type" value="Genomic_DNA"/>
</dbReference>
<evidence type="ECO:0000313" key="3">
    <source>
        <dbReference type="Proteomes" id="UP000036403"/>
    </source>
</evidence>
<dbReference type="Proteomes" id="UP000036403">
    <property type="component" value="Unassembled WGS sequence"/>
</dbReference>
<name>A0A0J7K077_LASNI</name>
<dbReference type="OrthoDB" id="10043418at2759"/>
<feature type="compositionally biased region" description="Acidic residues" evidence="1">
    <location>
        <begin position="1"/>
        <end position="10"/>
    </location>
</feature>
<organism evidence="2 3">
    <name type="scientific">Lasius niger</name>
    <name type="common">Black garden ant</name>
    <dbReference type="NCBI Taxonomy" id="67767"/>
    <lineage>
        <taxon>Eukaryota</taxon>
        <taxon>Metazoa</taxon>
        <taxon>Ecdysozoa</taxon>
        <taxon>Arthropoda</taxon>
        <taxon>Hexapoda</taxon>
        <taxon>Insecta</taxon>
        <taxon>Pterygota</taxon>
        <taxon>Neoptera</taxon>
        <taxon>Endopterygota</taxon>
        <taxon>Hymenoptera</taxon>
        <taxon>Apocrita</taxon>
        <taxon>Aculeata</taxon>
        <taxon>Formicoidea</taxon>
        <taxon>Formicidae</taxon>
        <taxon>Formicinae</taxon>
        <taxon>Lasius</taxon>
        <taxon>Lasius</taxon>
    </lineage>
</organism>
<dbReference type="AlphaFoldDB" id="A0A0J7K077"/>
<evidence type="ECO:0000256" key="1">
    <source>
        <dbReference type="SAM" id="MobiDB-lite"/>
    </source>
</evidence>
<comment type="caution">
    <text evidence="2">The sequence shown here is derived from an EMBL/GenBank/DDBJ whole genome shotgun (WGS) entry which is preliminary data.</text>
</comment>
<gene>
    <name evidence="2" type="ORF">RF55_19691</name>
</gene>
<dbReference type="STRING" id="67767.A0A0J7K077"/>
<dbReference type="PaxDb" id="67767-A0A0J7K077"/>
<feature type="region of interest" description="Disordered" evidence="1">
    <location>
        <begin position="1"/>
        <end position="27"/>
    </location>
</feature>